<organism evidence="3 4">
    <name type="scientific">Flavobacterium silvaticum</name>
    <dbReference type="NCBI Taxonomy" id="1852020"/>
    <lineage>
        <taxon>Bacteria</taxon>
        <taxon>Pseudomonadati</taxon>
        <taxon>Bacteroidota</taxon>
        <taxon>Flavobacteriia</taxon>
        <taxon>Flavobacteriales</taxon>
        <taxon>Flavobacteriaceae</taxon>
        <taxon>Flavobacterium</taxon>
    </lineage>
</organism>
<keyword evidence="4" id="KW-1185">Reference proteome</keyword>
<dbReference type="AlphaFoldDB" id="A0A972JHK8"/>
<evidence type="ECO:0000256" key="1">
    <source>
        <dbReference type="SAM" id="SignalP"/>
    </source>
</evidence>
<keyword evidence="1" id="KW-0732">Signal</keyword>
<evidence type="ECO:0000313" key="3">
    <source>
        <dbReference type="EMBL" id="NMH29336.1"/>
    </source>
</evidence>
<feature type="signal peptide" evidence="1">
    <location>
        <begin position="1"/>
        <end position="18"/>
    </location>
</feature>
<feature type="domain" description="Putative auto-transporter adhesin head GIN" evidence="2">
    <location>
        <begin position="157"/>
        <end position="254"/>
    </location>
</feature>
<name>A0A972JHK8_9FLAO</name>
<dbReference type="Pfam" id="PF10988">
    <property type="entry name" value="DUF2807"/>
    <property type="match status" value="2"/>
</dbReference>
<accession>A0A972JHK8</accession>
<sequence>MKQTFLFLFLAAAISVSAQKLKGSKNVTVLPVEIEAYDAIEITDNIDLFLTLGTDASAEIEADDNLHEIIKTSVSAGTLYISASEPVASFRQFSLKLTYTPDLKKITIKGDAKVTAMNDIQLPNLEVKIQDNGKLYGNIKCDKLVFNADGKSKSELNISGSDSTIEMTGNANMKALISSEKLTFDMYQKAVAVIEGDSNSIRLRMDNNAKFTGKNMTGKQVELTTEGYSETAVEVLEKAIISASGKSSIELYGEQKIEINKFSDSAVISKKNNKVK</sequence>
<feature type="chain" id="PRO_5037352173" evidence="1">
    <location>
        <begin position="19"/>
        <end position="276"/>
    </location>
</feature>
<feature type="domain" description="Putative auto-transporter adhesin head GIN" evidence="2">
    <location>
        <begin position="36"/>
        <end position="156"/>
    </location>
</feature>
<dbReference type="Proteomes" id="UP000712080">
    <property type="component" value="Unassembled WGS sequence"/>
</dbReference>
<dbReference type="RefSeq" id="WP_169528434.1">
    <property type="nucleotide sequence ID" value="NZ_JAAMPU010000108.1"/>
</dbReference>
<evidence type="ECO:0000259" key="2">
    <source>
        <dbReference type="Pfam" id="PF10988"/>
    </source>
</evidence>
<comment type="caution">
    <text evidence="3">The sequence shown here is derived from an EMBL/GenBank/DDBJ whole genome shotgun (WGS) entry which is preliminary data.</text>
</comment>
<dbReference type="EMBL" id="JAAMPU010000108">
    <property type="protein sequence ID" value="NMH29336.1"/>
    <property type="molecule type" value="Genomic_DNA"/>
</dbReference>
<protein>
    <submittedName>
        <fullName evidence="3">DUF2807 domain-containing protein</fullName>
    </submittedName>
</protein>
<reference evidence="3" key="1">
    <citation type="submission" date="2020-02" db="EMBL/GenBank/DDBJ databases">
        <title>Flavobacterium sp. genome.</title>
        <authorList>
            <person name="Jung H.S."/>
            <person name="Baek J.H."/>
            <person name="Jeon C.O."/>
        </authorList>
    </citation>
    <scope>NUCLEOTIDE SEQUENCE</scope>
    <source>
        <strain evidence="3">SE-s28</strain>
    </source>
</reference>
<dbReference type="Gene3D" id="2.160.20.120">
    <property type="match status" value="1"/>
</dbReference>
<evidence type="ECO:0000313" key="4">
    <source>
        <dbReference type="Proteomes" id="UP000712080"/>
    </source>
</evidence>
<dbReference type="InterPro" id="IPR021255">
    <property type="entry name" value="DUF2807"/>
</dbReference>
<proteinExistence type="predicted"/>
<gene>
    <name evidence="3" type="ORF">G6047_14955</name>
</gene>